<dbReference type="PANTHER" id="PTHR30349">
    <property type="entry name" value="PHAGE INTEGRASE-RELATED"/>
    <property type="match status" value="1"/>
</dbReference>
<dbReference type="Gene3D" id="1.10.443.10">
    <property type="entry name" value="Intergrase catalytic core"/>
    <property type="match status" value="1"/>
</dbReference>
<dbReference type="Gene3D" id="1.10.150.130">
    <property type="match status" value="1"/>
</dbReference>
<accession>A0A1G7RIU3</accession>
<dbReference type="RefSeq" id="WP_093084447.1">
    <property type="nucleotide sequence ID" value="NZ_FNBE01000009.1"/>
</dbReference>
<dbReference type="InterPro" id="IPR004107">
    <property type="entry name" value="Integrase_SAM-like_N"/>
</dbReference>
<dbReference type="GO" id="GO:0015074">
    <property type="term" value="P:DNA integration"/>
    <property type="evidence" value="ECO:0007669"/>
    <property type="project" value="UniProtKB-KW"/>
</dbReference>
<evidence type="ECO:0000313" key="6">
    <source>
        <dbReference type="Proteomes" id="UP000198967"/>
    </source>
</evidence>
<organism evidence="5 6">
    <name type="scientific">Pseudonocardia oroxyli</name>
    <dbReference type="NCBI Taxonomy" id="366584"/>
    <lineage>
        <taxon>Bacteria</taxon>
        <taxon>Bacillati</taxon>
        <taxon>Actinomycetota</taxon>
        <taxon>Actinomycetes</taxon>
        <taxon>Pseudonocardiales</taxon>
        <taxon>Pseudonocardiaceae</taxon>
        <taxon>Pseudonocardia</taxon>
    </lineage>
</organism>
<evidence type="ECO:0000259" key="4">
    <source>
        <dbReference type="PROSITE" id="PS51898"/>
    </source>
</evidence>
<dbReference type="PANTHER" id="PTHR30349:SF91">
    <property type="entry name" value="INTA PROTEIN"/>
    <property type="match status" value="1"/>
</dbReference>
<dbReference type="Pfam" id="PF00589">
    <property type="entry name" value="Phage_integrase"/>
    <property type="match status" value="1"/>
</dbReference>
<dbReference type="STRING" id="366584.SAMN05216377_10940"/>
<dbReference type="GO" id="GO:0003677">
    <property type="term" value="F:DNA binding"/>
    <property type="evidence" value="ECO:0007669"/>
    <property type="project" value="UniProtKB-KW"/>
</dbReference>
<keyword evidence="1" id="KW-0229">DNA integration</keyword>
<evidence type="ECO:0000256" key="2">
    <source>
        <dbReference type="ARBA" id="ARBA00023125"/>
    </source>
</evidence>
<proteinExistence type="predicted"/>
<evidence type="ECO:0000256" key="3">
    <source>
        <dbReference type="ARBA" id="ARBA00023172"/>
    </source>
</evidence>
<sequence>MPPARRARKRANGEGTIYPRADGRYEGAAYVLMSDGSRRRQRVYGKTRDEVFDKLSELQRLSRQGIPMPSESWTVDRYLEYWLEHVVRPTAKPKTHQGYEVVVRVHIVPVLGRKRLKGLQAADVRRLLAVVEHRCRCCAEGIDARRPEKKRKCCAVGDCCESFPSVRTIQQVHAVLRNALQNAVKEEIVFRNVARLVSVPTPRYRVHRGIDIEQARKLVTASASDRLHALYVLTLYLGMRRAELLGLRWSDVDLTAGTLEIVQTLQRVDGELRFVPAKTLSSERTVPLIGLCVEALKSHKAKQAWEASQAGEGRWTDSGLVFTSTVGTPIEPDNLRRSWHPLRASLGLGPVRFHDLRHTCVSLLLDLGVPPHIVREIVGHADIGVTMNIYAHASLAEKRAALLKLDERLR</sequence>
<dbReference type="GO" id="GO:0006310">
    <property type="term" value="P:DNA recombination"/>
    <property type="evidence" value="ECO:0007669"/>
    <property type="project" value="UniProtKB-KW"/>
</dbReference>
<dbReference type="InterPro" id="IPR013762">
    <property type="entry name" value="Integrase-like_cat_sf"/>
</dbReference>
<dbReference type="AlphaFoldDB" id="A0A1G7RIU3"/>
<dbReference type="InterPro" id="IPR010998">
    <property type="entry name" value="Integrase_recombinase_N"/>
</dbReference>
<name>A0A1G7RIU3_PSEOR</name>
<dbReference type="SUPFAM" id="SSF56349">
    <property type="entry name" value="DNA breaking-rejoining enzymes"/>
    <property type="match status" value="1"/>
</dbReference>
<reference evidence="5 6" key="1">
    <citation type="submission" date="2016-10" db="EMBL/GenBank/DDBJ databases">
        <authorList>
            <person name="de Groot N.N."/>
        </authorList>
    </citation>
    <scope>NUCLEOTIDE SEQUENCE [LARGE SCALE GENOMIC DNA]</scope>
    <source>
        <strain evidence="5 6">CGMCC 4.3143</strain>
    </source>
</reference>
<evidence type="ECO:0000313" key="5">
    <source>
        <dbReference type="EMBL" id="SDG10652.1"/>
    </source>
</evidence>
<dbReference type="InterPro" id="IPR050090">
    <property type="entry name" value="Tyrosine_recombinase_XerCD"/>
</dbReference>
<dbReference type="Pfam" id="PF14659">
    <property type="entry name" value="Phage_int_SAM_3"/>
    <property type="match status" value="1"/>
</dbReference>
<dbReference type="InterPro" id="IPR002104">
    <property type="entry name" value="Integrase_catalytic"/>
</dbReference>
<dbReference type="OrthoDB" id="3175606at2"/>
<feature type="domain" description="Tyr recombinase" evidence="4">
    <location>
        <begin position="205"/>
        <end position="403"/>
    </location>
</feature>
<protein>
    <submittedName>
        <fullName evidence="5">Site-specific recombinase XerD</fullName>
    </submittedName>
</protein>
<gene>
    <name evidence="5" type="ORF">SAMN05216377_10940</name>
</gene>
<dbReference type="PROSITE" id="PS51898">
    <property type="entry name" value="TYR_RECOMBINASE"/>
    <property type="match status" value="1"/>
</dbReference>
<dbReference type="InterPro" id="IPR011010">
    <property type="entry name" value="DNA_brk_join_enz"/>
</dbReference>
<dbReference type="CDD" id="cd01189">
    <property type="entry name" value="INT_ICEBs1_C_like"/>
    <property type="match status" value="1"/>
</dbReference>
<dbReference type="Proteomes" id="UP000198967">
    <property type="component" value="Unassembled WGS sequence"/>
</dbReference>
<keyword evidence="3" id="KW-0233">DNA recombination</keyword>
<keyword evidence="2" id="KW-0238">DNA-binding</keyword>
<evidence type="ECO:0000256" key="1">
    <source>
        <dbReference type="ARBA" id="ARBA00022908"/>
    </source>
</evidence>
<dbReference type="EMBL" id="FNBE01000009">
    <property type="protein sequence ID" value="SDG10652.1"/>
    <property type="molecule type" value="Genomic_DNA"/>
</dbReference>
<keyword evidence="6" id="KW-1185">Reference proteome</keyword>